<proteinExistence type="predicted"/>
<feature type="transmembrane region" description="Helical" evidence="8">
    <location>
        <begin position="125"/>
        <end position="143"/>
    </location>
</feature>
<dbReference type="NCBIfam" id="TIGR02163">
    <property type="entry name" value="napH"/>
    <property type="match status" value="1"/>
</dbReference>
<dbReference type="Gene3D" id="3.30.70.20">
    <property type="match status" value="1"/>
</dbReference>
<evidence type="ECO:0000256" key="5">
    <source>
        <dbReference type="ARBA" id="ARBA00022982"/>
    </source>
</evidence>
<keyword evidence="8" id="KW-0472">Membrane</keyword>
<keyword evidence="2" id="KW-0004">4Fe-4S</keyword>
<evidence type="ECO:0000313" key="11">
    <source>
        <dbReference type="Proteomes" id="UP000504844"/>
    </source>
</evidence>
<feature type="domain" description="4Fe-4S ferredoxin-type" evidence="9">
    <location>
        <begin position="236"/>
        <end position="265"/>
    </location>
</feature>
<evidence type="ECO:0000256" key="8">
    <source>
        <dbReference type="SAM" id="Phobius"/>
    </source>
</evidence>
<evidence type="ECO:0000256" key="7">
    <source>
        <dbReference type="ARBA" id="ARBA00023014"/>
    </source>
</evidence>
<keyword evidence="5" id="KW-0249">Electron transport</keyword>
<dbReference type="Proteomes" id="UP000504844">
    <property type="component" value="Chromosome"/>
</dbReference>
<accession>A0A6M8SWD1</accession>
<dbReference type="EMBL" id="CP054143">
    <property type="protein sequence ID" value="QKJ66077.1"/>
    <property type="molecule type" value="Genomic_DNA"/>
</dbReference>
<evidence type="ECO:0000256" key="3">
    <source>
        <dbReference type="ARBA" id="ARBA00022723"/>
    </source>
</evidence>
<keyword evidence="6" id="KW-0408">Iron</keyword>
<dbReference type="InterPro" id="IPR051684">
    <property type="entry name" value="Electron_Trans/Redox"/>
</dbReference>
<protein>
    <submittedName>
        <fullName evidence="10">Quinol dehydrogenase ferredoxin subunit NapH</fullName>
    </submittedName>
</protein>
<keyword evidence="8" id="KW-1133">Transmembrane helix</keyword>
<dbReference type="InterPro" id="IPR011886">
    <property type="entry name" value="NapH_MauN"/>
</dbReference>
<evidence type="ECO:0000256" key="1">
    <source>
        <dbReference type="ARBA" id="ARBA00022448"/>
    </source>
</evidence>
<feature type="transmembrane region" description="Helical" evidence="8">
    <location>
        <begin position="155"/>
        <end position="173"/>
    </location>
</feature>
<keyword evidence="8" id="KW-0812">Transmembrane</keyword>
<keyword evidence="1" id="KW-0813">Transport</keyword>
<reference evidence="10 11" key="1">
    <citation type="submission" date="2020-05" db="EMBL/GenBank/DDBJ databases">
        <title>Complete genome sequence of Deefgea sp. D17.</title>
        <authorList>
            <person name="Bae J.-W."/>
            <person name="Han J.E."/>
        </authorList>
    </citation>
    <scope>NUCLEOTIDE SEQUENCE [LARGE SCALE GENOMIC DNA]</scope>
    <source>
        <strain evidence="10 11">D17</strain>
    </source>
</reference>
<keyword evidence="11" id="KW-1185">Reference proteome</keyword>
<dbReference type="SUPFAM" id="SSF54862">
    <property type="entry name" value="4Fe-4S ferredoxins"/>
    <property type="match status" value="1"/>
</dbReference>
<dbReference type="Pfam" id="PF12801">
    <property type="entry name" value="Fer4_5"/>
    <property type="match status" value="2"/>
</dbReference>
<dbReference type="GO" id="GO:0051539">
    <property type="term" value="F:4 iron, 4 sulfur cluster binding"/>
    <property type="evidence" value="ECO:0007669"/>
    <property type="project" value="UniProtKB-KW"/>
</dbReference>
<dbReference type="NCBIfam" id="NF007013">
    <property type="entry name" value="PRK09477.1"/>
    <property type="match status" value="1"/>
</dbReference>
<dbReference type="PANTHER" id="PTHR30176">
    <property type="entry name" value="FERREDOXIN-TYPE PROTEIN NAPH"/>
    <property type="match status" value="1"/>
</dbReference>
<dbReference type="KEGG" id="dee:HQN60_04760"/>
<keyword evidence="3" id="KW-0479">Metal-binding</keyword>
<dbReference type="PROSITE" id="PS51379">
    <property type="entry name" value="4FE4S_FER_2"/>
    <property type="match status" value="1"/>
</dbReference>
<keyword evidence="4" id="KW-0677">Repeat</keyword>
<dbReference type="GO" id="GO:0005886">
    <property type="term" value="C:plasma membrane"/>
    <property type="evidence" value="ECO:0007669"/>
    <property type="project" value="TreeGrafter"/>
</dbReference>
<evidence type="ECO:0000256" key="2">
    <source>
        <dbReference type="ARBA" id="ARBA00022485"/>
    </source>
</evidence>
<dbReference type="InterPro" id="IPR017896">
    <property type="entry name" value="4Fe4S_Fe-S-bd"/>
</dbReference>
<feature type="transmembrane region" description="Helical" evidence="8">
    <location>
        <begin position="71"/>
        <end position="104"/>
    </location>
</feature>
<gene>
    <name evidence="10" type="primary">napH</name>
    <name evidence="10" type="ORF">HQN60_04760</name>
</gene>
<evidence type="ECO:0000256" key="4">
    <source>
        <dbReference type="ARBA" id="ARBA00022737"/>
    </source>
</evidence>
<evidence type="ECO:0000256" key="6">
    <source>
        <dbReference type="ARBA" id="ARBA00023004"/>
    </source>
</evidence>
<dbReference type="RefSeq" id="WP_173532581.1">
    <property type="nucleotide sequence ID" value="NZ_CP054143.1"/>
</dbReference>
<evidence type="ECO:0000313" key="10">
    <source>
        <dbReference type="EMBL" id="QKJ66077.1"/>
    </source>
</evidence>
<keyword evidence="7" id="KW-0411">Iron-sulfur</keyword>
<organism evidence="10 11">
    <name type="scientific">Deefgea piscis</name>
    <dbReference type="NCBI Taxonomy" id="2739061"/>
    <lineage>
        <taxon>Bacteria</taxon>
        <taxon>Pseudomonadati</taxon>
        <taxon>Pseudomonadota</taxon>
        <taxon>Betaproteobacteria</taxon>
        <taxon>Neisseriales</taxon>
        <taxon>Chitinibacteraceae</taxon>
        <taxon>Deefgea</taxon>
    </lineage>
</organism>
<evidence type="ECO:0000259" key="9">
    <source>
        <dbReference type="PROSITE" id="PS51379"/>
    </source>
</evidence>
<name>A0A6M8SWD1_9NEIS</name>
<sequence>MRSFWQRNRWLMLRRSSQLVILALFLIGPLLGIWWVKGTLASSFSFGFLPLTDPMILLQTWLAGHTPERQAVIGAALVLAVYLIVGGRMFCSWVCPVNLITDFARWCRSRLGLKAGQQVARNTRYWLLAGVLLLSFITQTVAWEWVNPVTGLQRGMLFGMGLAWTMAIAIFIYDTVLVSRGWCGHWCPVGAFYALVGKTALIRITAPKRHACDDCMQCFYVCPEPQVIRVALKGQGSPVIVAGECSNCARCIDVCDQDVFKISHRFNQHTDLPL</sequence>
<dbReference type="AlphaFoldDB" id="A0A6M8SWD1"/>
<dbReference type="GO" id="GO:0046872">
    <property type="term" value="F:metal ion binding"/>
    <property type="evidence" value="ECO:0007669"/>
    <property type="project" value="UniProtKB-KW"/>
</dbReference>
<dbReference type="PANTHER" id="PTHR30176:SF3">
    <property type="entry name" value="FERREDOXIN-TYPE PROTEIN NAPH"/>
    <property type="match status" value="1"/>
</dbReference>